<proteinExistence type="predicted"/>
<accession>A0ACB6ZJ15</accession>
<keyword evidence="2" id="KW-1185">Reference proteome</keyword>
<name>A0ACB6ZJ15_THEGA</name>
<comment type="caution">
    <text evidence="1">The sequence shown here is derived from an EMBL/GenBank/DDBJ whole genome shotgun (WGS) entry which is preliminary data.</text>
</comment>
<gene>
    <name evidence="1" type="ORF">BDM02DRAFT_3186303</name>
</gene>
<reference evidence="1" key="2">
    <citation type="journal article" date="2020" name="Nat. Commun.">
        <title>Large-scale genome sequencing of mycorrhizal fungi provides insights into the early evolution of symbiotic traits.</title>
        <authorList>
            <person name="Miyauchi S."/>
            <person name="Kiss E."/>
            <person name="Kuo A."/>
            <person name="Drula E."/>
            <person name="Kohler A."/>
            <person name="Sanchez-Garcia M."/>
            <person name="Morin E."/>
            <person name="Andreopoulos B."/>
            <person name="Barry K.W."/>
            <person name="Bonito G."/>
            <person name="Buee M."/>
            <person name="Carver A."/>
            <person name="Chen C."/>
            <person name="Cichocki N."/>
            <person name="Clum A."/>
            <person name="Culley D."/>
            <person name="Crous P.W."/>
            <person name="Fauchery L."/>
            <person name="Girlanda M."/>
            <person name="Hayes R.D."/>
            <person name="Keri Z."/>
            <person name="LaButti K."/>
            <person name="Lipzen A."/>
            <person name="Lombard V."/>
            <person name="Magnuson J."/>
            <person name="Maillard F."/>
            <person name="Murat C."/>
            <person name="Nolan M."/>
            <person name="Ohm R.A."/>
            <person name="Pangilinan J."/>
            <person name="Pereira M.F."/>
            <person name="Perotto S."/>
            <person name="Peter M."/>
            <person name="Pfister S."/>
            <person name="Riley R."/>
            <person name="Sitrit Y."/>
            <person name="Stielow J.B."/>
            <person name="Szollosi G."/>
            <person name="Zifcakova L."/>
            <person name="Stursova M."/>
            <person name="Spatafora J.W."/>
            <person name="Tedersoo L."/>
            <person name="Vaario L.M."/>
            <person name="Yamada A."/>
            <person name="Yan M."/>
            <person name="Wang P."/>
            <person name="Xu J."/>
            <person name="Bruns T."/>
            <person name="Baldrian P."/>
            <person name="Vilgalys R."/>
            <person name="Dunand C."/>
            <person name="Henrissat B."/>
            <person name="Grigoriev I.V."/>
            <person name="Hibbett D."/>
            <person name="Nagy L.G."/>
            <person name="Martin F.M."/>
        </authorList>
    </citation>
    <scope>NUCLEOTIDE SEQUENCE</scope>
    <source>
        <strain evidence="1">P2</strain>
    </source>
</reference>
<organism evidence="1 2">
    <name type="scientific">Thelephora ganbajun</name>
    <name type="common">Ganba fungus</name>
    <dbReference type="NCBI Taxonomy" id="370292"/>
    <lineage>
        <taxon>Eukaryota</taxon>
        <taxon>Fungi</taxon>
        <taxon>Dikarya</taxon>
        <taxon>Basidiomycota</taxon>
        <taxon>Agaricomycotina</taxon>
        <taxon>Agaricomycetes</taxon>
        <taxon>Thelephorales</taxon>
        <taxon>Thelephoraceae</taxon>
        <taxon>Thelephora</taxon>
    </lineage>
</organism>
<dbReference type="EMBL" id="MU117998">
    <property type="protein sequence ID" value="KAF9649406.1"/>
    <property type="molecule type" value="Genomic_DNA"/>
</dbReference>
<reference evidence="1" key="1">
    <citation type="submission" date="2019-10" db="EMBL/GenBank/DDBJ databases">
        <authorList>
            <consortium name="DOE Joint Genome Institute"/>
            <person name="Kuo A."/>
            <person name="Miyauchi S."/>
            <person name="Kiss E."/>
            <person name="Drula E."/>
            <person name="Kohler A."/>
            <person name="Sanchez-Garcia M."/>
            <person name="Andreopoulos B."/>
            <person name="Barry K.W."/>
            <person name="Bonito G."/>
            <person name="Buee M."/>
            <person name="Carver A."/>
            <person name="Chen C."/>
            <person name="Cichocki N."/>
            <person name="Clum A."/>
            <person name="Culley D."/>
            <person name="Crous P.W."/>
            <person name="Fauchery L."/>
            <person name="Girlanda M."/>
            <person name="Hayes R."/>
            <person name="Keri Z."/>
            <person name="Labutti K."/>
            <person name="Lipzen A."/>
            <person name="Lombard V."/>
            <person name="Magnuson J."/>
            <person name="Maillard F."/>
            <person name="Morin E."/>
            <person name="Murat C."/>
            <person name="Nolan M."/>
            <person name="Ohm R."/>
            <person name="Pangilinan J."/>
            <person name="Pereira M."/>
            <person name="Perotto S."/>
            <person name="Peter M."/>
            <person name="Riley R."/>
            <person name="Sitrit Y."/>
            <person name="Stielow B."/>
            <person name="Szollosi G."/>
            <person name="Zifcakova L."/>
            <person name="Stursova M."/>
            <person name="Spatafora J.W."/>
            <person name="Tedersoo L."/>
            <person name="Vaario L.-M."/>
            <person name="Yamada A."/>
            <person name="Yan M."/>
            <person name="Wang P."/>
            <person name="Xu J."/>
            <person name="Bruns T."/>
            <person name="Baldrian P."/>
            <person name="Vilgalys R."/>
            <person name="Henrissat B."/>
            <person name="Grigoriev I.V."/>
            <person name="Hibbett D."/>
            <person name="Nagy L.G."/>
            <person name="Martin F.M."/>
        </authorList>
    </citation>
    <scope>NUCLEOTIDE SEQUENCE</scope>
    <source>
        <strain evidence="1">P2</strain>
    </source>
</reference>
<sequence length="379" mass="39566">MTLPSKIGSQSNVTHQWGIINGFAGVFADADLELLRSNPNVASIEEDGYVHAQDVVTQTDATWGLGRISSQTSPADKDPNGLTYTYKYDPPTGAGTDVYIIDAGILITHVIRLIFDSLGHALIASFYSQPSEAAPPGELLCTWLFVDISKTFNPNLLLCSGGYPDVDGTGHGTHCAGTAVSHQYGVAKAAHVIAVRVLGDDGKGTWSDVISGMDWVAKAAATSGRPSVASMSLRGGFNSSANTAANNLVASGVTTVAAAGNDGADAAKFSPGSASSVTTVGASDINDAKASSSNYGAVLAIWAPGTSRRYLYLERRQNQNPIRDFRGYPFVAGFAAYLFGMDSTLTPANVKSIIQSRALKKVLSDIPDGTINALLNNGL</sequence>
<evidence type="ECO:0000313" key="1">
    <source>
        <dbReference type="EMBL" id="KAF9649406.1"/>
    </source>
</evidence>
<protein>
    <submittedName>
        <fullName evidence="1">Subtilisin-like protein</fullName>
    </submittedName>
</protein>
<evidence type="ECO:0000313" key="2">
    <source>
        <dbReference type="Proteomes" id="UP000886501"/>
    </source>
</evidence>
<dbReference type="Proteomes" id="UP000886501">
    <property type="component" value="Unassembled WGS sequence"/>
</dbReference>